<feature type="signal peptide" evidence="1">
    <location>
        <begin position="1"/>
        <end position="23"/>
    </location>
</feature>
<reference evidence="2" key="1">
    <citation type="submission" date="2021-04" db="EMBL/GenBank/DDBJ databases">
        <title>Draft genome sequence data of methanotrophic Methylovulum sp. strain S1L and Methylomonas sp. strain S2AM isolated from boreal lake water columns.</title>
        <authorList>
            <person name="Rissanen A.J."/>
            <person name="Mangayil R."/>
            <person name="Svenning M.M."/>
            <person name="Khanongnuch R."/>
        </authorList>
    </citation>
    <scope>NUCLEOTIDE SEQUENCE</scope>
    <source>
        <strain evidence="2">S2AM</strain>
    </source>
</reference>
<name>A0A975R9F1_9GAMM</name>
<proteinExistence type="predicted"/>
<dbReference type="KEGG" id="mpad:KEF85_12815"/>
<dbReference type="RefSeq" id="WP_215581163.1">
    <property type="nucleotide sequence ID" value="NZ_CP073754.1"/>
</dbReference>
<organism evidence="2 3">
    <name type="scientific">Methylomonas paludis</name>
    <dbReference type="NCBI Taxonomy" id="1173101"/>
    <lineage>
        <taxon>Bacteria</taxon>
        <taxon>Pseudomonadati</taxon>
        <taxon>Pseudomonadota</taxon>
        <taxon>Gammaproteobacteria</taxon>
        <taxon>Methylococcales</taxon>
        <taxon>Methylococcaceae</taxon>
        <taxon>Methylomonas</taxon>
    </lineage>
</organism>
<accession>A0A975R9F1</accession>
<evidence type="ECO:0000256" key="1">
    <source>
        <dbReference type="SAM" id="SignalP"/>
    </source>
</evidence>
<dbReference type="Proteomes" id="UP000676649">
    <property type="component" value="Chromosome"/>
</dbReference>
<sequence length="193" mass="20275">MKAKKIALSLAIMAFAFSPLANATTTHNLGTLSGIPSNTYISSADSDTKYIFTSPSLASTLSGTSTYSFTFETILNLNGQIISDTTVGYELSSVEVFKGSTLIDTVTATKTLIGPNSYDYSAIVGDVKLEPSTTYTVEIFGTSFANFPFQGNIAINAAAVPEAEEWAMLLLGLPLIAWASGRKSAVKSSVVAA</sequence>
<dbReference type="AlphaFoldDB" id="A0A975R9F1"/>
<dbReference type="EMBL" id="CP073754">
    <property type="protein sequence ID" value="QWF70218.1"/>
    <property type="molecule type" value="Genomic_DNA"/>
</dbReference>
<evidence type="ECO:0000313" key="3">
    <source>
        <dbReference type="Proteomes" id="UP000676649"/>
    </source>
</evidence>
<keyword evidence="3" id="KW-1185">Reference proteome</keyword>
<keyword evidence="1" id="KW-0732">Signal</keyword>
<gene>
    <name evidence="2" type="ORF">KEF85_12815</name>
</gene>
<feature type="chain" id="PRO_5036741687" description="PEP-CTERM protein-sorting domain-containing protein" evidence="1">
    <location>
        <begin position="24"/>
        <end position="193"/>
    </location>
</feature>
<evidence type="ECO:0008006" key="4">
    <source>
        <dbReference type="Google" id="ProtNLM"/>
    </source>
</evidence>
<protein>
    <recommendedName>
        <fullName evidence="4">PEP-CTERM protein-sorting domain-containing protein</fullName>
    </recommendedName>
</protein>
<evidence type="ECO:0000313" key="2">
    <source>
        <dbReference type="EMBL" id="QWF70218.1"/>
    </source>
</evidence>